<sequence>MPKFAYSGKTLSGKVAKGVIEASNLAQANSKLRRQQVVPTSLSPKKSGLAALNEIQIPGMTQKIKVKEIVVFTRQFATMIDAGLPLVQCLDILANQQDNKEFQKVLLDVKSRVEEGSTFADALRKHPKVFDDLFVNLVAAGEVGGILDTILNRLSGFMEKAEKLKGKIKGALTYPTAVIVIACIIVTGLLLWVVPIFDDMFKSFGSALPAPTQIVVNMSNALKNYWYLIFGTLAAVIIGLIQAYKTKKGRRIMDAVFLKMPVFGDLLRKTAVARFTRTLGTMLASGVPILEALEIVAKTAGNVVIEEAIMQARSSLSEGKTLAEPLAETKVFPSMVTQMITVGESTGSMDTMLSKIADFYEDEVDASVDALTSLIEPMLMAFLGVVVGGLVIALYLPIFSLAGAVGG</sequence>
<feature type="transmembrane region" description="Helical" evidence="9">
    <location>
        <begin position="379"/>
        <end position="405"/>
    </location>
</feature>
<reference evidence="11" key="1">
    <citation type="submission" date="2018-06" db="EMBL/GenBank/DDBJ databases">
        <authorList>
            <person name="Zhirakovskaya E."/>
        </authorList>
    </citation>
    <scope>NUCLEOTIDE SEQUENCE</scope>
</reference>
<dbReference type="GO" id="GO:0015628">
    <property type="term" value="P:protein secretion by the type II secretion system"/>
    <property type="evidence" value="ECO:0007669"/>
    <property type="project" value="TreeGrafter"/>
</dbReference>
<dbReference type="GO" id="GO:0005886">
    <property type="term" value="C:plasma membrane"/>
    <property type="evidence" value="ECO:0007669"/>
    <property type="project" value="UniProtKB-SubCell"/>
</dbReference>
<dbReference type="EMBL" id="UOEA01000052">
    <property type="protein sequence ID" value="VAV83860.1"/>
    <property type="molecule type" value="Genomic_DNA"/>
</dbReference>
<comment type="subcellular location">
    <subcellularLocation>
        <location evidence="1">Cell inner membrane</location>
        <topology evidence="1">Multi-pass membrane protein</topology>
    </subcellularLocation>
</comment>
<organism evidence="11">
    <name type="scientific">hydrothermal vent metagenome</name>
    <dbReference type="NCBI Taxonomy" id="652676"/>
    <lineage>
        <taxon>unclassified sequences</taxon>
        <taxon>metagenomes</taxon>
        <taxon>ecological metagenomes</taxon>
    </lineage>
</organism>
<feature type="transmembrane region" description="Helical" evidence="9">
    <location>
        <begin position="225"/>
        <end position="244"/>
    </location>
</feature>
<dbReference type="PANTHER" id="PTHR30012:SF7">
    <property type="entry name" value="PROTEIN TRANSPORT PROTEIN HOFC HOMOLOG"/>
    <property type="match status" value="1"/>
</dbReference>
<evidence type="ECO:0000256" key="7">
    <source>
        <dbReference type="ARBA" id="ARBA00022989"/>
    </source>
</evidence>
<evidence type="ECO:0000256" key="8">
    <source>
        <dbReference type="ARBA" id="ARBA00023136"/>
    </source>
</evidence>
<keyword evidence="7 9" id="KW-1133">Transmembrane helix</keyword>
<dbReference type="PANTHER" id="PTHR30012">
    <property type="entry name" value="GENERAL SECRETION PATHWAY PROTEIN"/>
    <property type="match status" value="1"/>
</dbReference>
<feature type="domain" description="Type II secretion system protein GspF" evidence="10">
    <location>
        <begin position="72"/>
        <end position="195"/>
    </location>
</feature>
<dbReference type="InterPro" id="IPR001992">
    <property type="entry name" value="T2SS_GspF/T4SS_PilC_CS"/>
</dbReference>
<evidence type="ECO:0000256" key="4">
    <source>
        <dbReference type="ARBA" id="ARBA00022475"/>
    </source>
</evidence>
<evidence type="ECO:0000313" key="11">
    <source>
        <dbReference type="EMBL" id="VAV83860.1"/>
    </source>
</evidence>
<dbReference type="InterPro" id="IPR042094">
    <property type="entry name" value="T2SS_GspF_sf"/>
</dbReference>
<evidence type="ECO:0000256" key="2">
    <source>
        <dbReference type="ARBA" id="ARBA00005745"/>
    </source>
</evidence>
<evidence type="ECO:0000259" key="10">
    <source>
        <dbReference type="Pfam" id="PF00482"/>
    </source>
</evidence>
<accession>A0A3B0QR26</accession>
<evidence type="ECO:0000256" key="3">
    <source>
        <dbReference type="ARBA" id="ARBA00022448"/>
    </source>
</evidence>
<feature type="transmembrane region" description="Helical" evidence="9">
    <location>
        <begin position="172"/>
        <end position="194"/>
    </location>
</feature>
<proteinExistence type="inferred from homology"/>
<dbReference type="Gene3D" id="1.20.81.30">
    <property type="entry name" value="Type II secretion system (T2SS), domain F"/>
    <property type="match status" value="2"/>
</dbReference>
<dbReference type="InterPro" id="IPR018076">
    <property type="entry name" value="T2SS_GspF_dom"/>
</dbReference>
<protein>
    <submittedName>
        <fullName evidence="11">Type IV fimbrial assembly protein PilC</fullName>
    </submittedName>
</protein>
<name>A0A3B0QR26_9ZZZZ</name>
<keyword evidence="3" id="KW-0813">Transport</keyword>
<keyword evidence="4" id="KW-1003">Cell membrane</keyword>
<feature type="domain" description="Type II secretion system protein GspF" evidence="10">
    <location>
        <begin position="275"/>
        <end position="397"/>
    </location>
</feature>
<dbReference type="Pfam" id="PF00482">
    <property type="entry name" value="T2SSF"/>
    <property type="match status" value="2"/>
</dbReference>
<keyword evidence="5" id="KW-0997">Cell inner membrane</keyword>
<dbReference type="InterPro" id="IPR003004">
    <property type="entry name" value="GspF/PilC"/>
</dbReference>
<dbReference type="AlphaFoldDB" id="A0A3B0QR26"/>
<dbReference type="FunFam" id="1.20.81.30:FF:000001">
    <property type="entry name" value="Type II secretion system protein F"/>
    <property type="match status" value="2"/>
</dbReference>
<evidence type="ECO:0000256" key="6">
    <source>
        <dbReference type="ARBA" id="ARBA00022692"/>
    </source>
</evidence>
<dbReference type="PRINTS" id="PR00812">
    <property type="entry name" value="BCTERIALGSPF"/>
</dbReference>
<keyword evidence="8 9" id="KW-0472">Membrane</keyword>
<evidence type="ECO:0000256" key="9">
    <source>
        <dbReference type="SAM" id="Phobius"/>
    </source>
</evidence>
<evidence type="ECO:0000256" key="5">
    <source>
        <dbReference type="ARBA" id="ARBA00022519"/>
    </source>
</evidence>
<keyword evidence="6 9" id="KW-0812">Transmembrane</keyword>
<evidence type="ECO:0000256" key="1">
    <source>
        <dbReference type="ARBA" id="ARBA00004429"/>
    </source>
</evidence>
<gene>
    <name evidence="11" type="ORF">MNBD_DELTA01-1560</name>
</gene>
<dbReference type="PROSITE" id="PS00874">
    <property type="entry name" value="T2SP_F"/>
    <property type="match status" value="1"/>
</dbReference>
<comment type="similarity">
    <text evidence="2">Belongs to the GSP F family.</text>
</comment>